<evidence type="ECO:0000313" key="2">
    <source>
        <dbReference type="EMBL" id="KAK4884930.1"/>
    </source>
</evidence>
<dbReference type="AlphaFoldDB" id="A0AAN7QA75"/>
<keyword evidence="3" id="KW-1185">Reference proteome</keyword>
<protein>
    <submittedName>
        <fullName evidence="2">Uncharacterized protein</fullName>
    </submittedName>
</protein>
<gene>
    <name evidence="2" type="ORF">RN001_001201</name>
</gene>
<proteinExistence type="predicted"/>
<feature type="region of interest" description="Disordered" evidence="1">
    <location>
        <begin position="14"/>
        <end position="65"/>
    </location>
</feature>
<dbReference type="Proteomes" id="UP001353858">
    <property type="component" value="Unassembled WGS sequence"/>
</dbReference>
<dbReference type="EMBL" id="JARPUR010000001">
    <property type="protein sequence ID" value="KAK4884930.1"/>
    <property type="molecule type" value="Genomic_DNA"/>
</dbReference>
<comment type="caution">
    <text evidence="2">The sequence shown here is derived from an EMBL/GenBank/DDBJ whole genome shotgun (WGS) entry which is preliminary data.</text>
</comment>
<organism evidence="2 3">
    <name type="scientific">Aquatica leii</name>
    <dbReference type="NCBI Taxonomy" id="1421715"/>
    <lineage>
        <taxon>Eukaryota</taxon>
        <taxon>Metazoa</taxon>
        <taxon>Ecdysozoa</taxon>
        <taxon>Arthropoda</taxon>
        <taxon>Hexapoda</taxon>
        <taxon>Insecta</taxon>
        <taxon>Pterygota</taxon>
        <taxon>Neoptera</taxon>
        <taxon>Endopterygota</taxon>
        <taxon>Coleoptera</taxon>
        <taxon>Polyphaga</taxon>
        <taxon>Elateriformia</taxon>
        <taxon>Elateroidea</taxon>
        <taxon>Lampyridae</taxon>
        <taxon>Luciolinae</taxon>
        <taxon>Aquatica</taxon>
    </lineage>
</organism>
<reference evidence="3" key="1">
    <citation type="submission" date="2023-01" db="EMBL/GenBank/DDBJ databases">
        <title>Key to firefly adult light organ development and bioluminescence: homeobox transcription factors regulate luciferase expression and transportation to peroxisome.</title>
        <authorList>
            <person name="Fu X."/>
        </authorList>
    </citation>
    <scope>NUCLEOTIDE SEQUENCE [LARGE SCALE GENOMIC DNA]</scope>
</reference>
<evidence type="ECO:0000313" key="3">
    <source>
        <dbReference type="Proteomes" id="UP001353858"/>
    </source>
</evidence>
<sequence>MKCSLNASCQSDIGSVDFEQSDDEELIPRSQNINRRTISTSSETSFNEEAEEWSSSDNPGVNVADVPESVIDAPTLKNEDVILKDYVNKNARLKKTVVPSLKLPQRLHNKKVNIKMIQEHRQRTKKREVAHNRQFINVEH</sequence>
<evidence type="ECO:0000256" key="1">
    <source>
        <dbReference type="SAM" id="MobiDB-lite"/>
    </source>
</evidence>
<accession>A0AAN7QA75</accession>
<feature type="compositionally biased region" description="Polar residues" evidence="1">
    <location>
        <begin position="29"/>
        <end position="45"/>
    </location>
</feature>
<name>A0AAN7QA75_9COLE</name>